<evidence type="ECO:0000256" key="1">
    <source>
        <dbReference type="SAM" id="MobiDB-lite"/>
    </source>
</evidence>
<dbReference type="Proteomes" id="UP001187868">
    <property type="component" value="Unassembled WGS sequence"/>
</dbReference>
<comment type="caution">
    <text evidence="3">The sequence shown here is derived from an EMBL/GenBank/DDBJ whole genome shotgun (WGS) entry which is preliminary data.</text>
</comment>
<protein>
    <recommendedName>
        <fullName evidence="5">Sel1 repeat family protein</fullName>
    </recommendedName>
</protein>
<evidence type="ECO:0000313" key="4">
    <source>
        <dbReference type="Proteomes" id="UP001187868"/>
    </source>
</evidence>
<feature type="transmembrane region" description="Helical" evidence="2">
    <location>
        <begin position="171"/>
        <end position="193"/>
    </location>
</feature>
<reference evidence="3 4" key="1">
    <citation type="submission" date="2023-10" db="EMBL/GenBank/DDBJ databases">
        <title>Clonality and diversity in the soft rot Dickeya solani phytopathogen.</title>
        <authorList>
            <person name="Pedron J."/>
            <person name="Van Gijisegem F."/>
            <person name="Portier P."/>
            <person name="Taghouti G."/>
        </authorList>
    </citation>
    <scope>NUCLEOTIDE SEQUENCE [LARGE SCALE GENOMIC DNA]</scope>
    <source>
        <strain evidence="3 4">FVG2-MFV017-A9</strain>
    </source>
</reference>
<keyword evidence="2" id="KW-1133">Transmembrane helix</keyword>
<gene>
    <name evidence="3" type="ORF">RUJ08_19835</name>
</gene>
<proteinExistence type="predicted"/>
<feature type="region of interest" description="Disordered" evidence="1">
    <location>
        <begin position="113"/>
        <end position="165"/>
    </location>
</feature>
<keyword evidence="4" id="KW-1185">Reference proteome</keyword>
<evidence type="ECO:0000256" key="2">
    <source>
        <dbReference type="SAM" id="Phobius"/>
    </source>
</evidence>
<dbReference type="EMBL" id="JAWLLM010000020">
    <property type="protein sequence ID" value="MDV7044381.1"/>
    <property type="molecule type" value="Genomic_DNA"/>
</dbReference>
<name>A0ABU4EJZ6_9GAMM</name>
<organism evidence="3 4">
    <name type="scientific">Dickeya solani</name>
    <dbReference type="NCBI Taxonomy" id="1089444"/>
    <lineage>
        <taxon>Bacteria</taxon>
        <taxon>Pseudomonadati</taxon>
        <taxon>Pseudomonadota</taxon>
        <taxon>Gammaproteobacteria</taxon>
        <taxon>Enterobacterales</taxon>
        <taxon>Pectobacteriaceae</taxon>
        <taxon>Dickeya</taxon>
    </lineage>
</organism>
<evidence type="ECO:0008006" key="5">
    <source>
        <dbReference type="Google" id="ProtNLM"/>
    </source>
</evidence>
<keyword evidence="2" id="KW-0472">Membrane</keyword>
<sequence length="323" mass="34722">MLIVELKPLQQPKPGYARLLLRQWQGSVEGLKLSLQRNQDHLFLDNHGQWAGHQIWHEMVSFEELDETIYYPVGPDMVDALVASQSGAFKLTLSDGSDSDYGVMRIARDIQSSPASGTSVPLDTVRASQPEPVAEVSVSLAPEPPVAMTESAPGPLDTPSSEPVPTSRAPLPWVVSCVVALLLVLGIGGWLFMGKDKPAETVSVPASAAATPCSPQQMAALNGMEFVKGCMKTQPSSTQLQDIINQAKTSKHCDIAQRLYAYKAQSGDVGLAINYAREYDPDTAVAGGCFTADAATAIYWYEAVLQQDPHNSVATSRLAALKK</sequence>
<accession>A0ABU4EJZ6</accession>
<dbReference type="RefSeq" id="WP_072143090.1">
    <property type="nucleotide sequence ID" value="NZ_CP104920.1"/>
</dbReference>
<evidence type="ECO:0000313" key="3">
    <source>
        <dbReference type="EMBL" id="MDV7044381.1"/>
    </source>
</evidence>
<keyword evidence="2" id="KW-0812">Transmembrane</keyword>